<dbReference type="PANTHER" id="PTHR43022">
    <property type="entry name" value="PROTEIN SMF"/>
    <property type="match status" value="1"/>
</dbReference>
<dbReference type="EMBL" id="CP018632">
    <property type="protein sequence ID" value="ASJ71461.1"/>
    <property type="molecule type" value="Genomic_DNA"/>
</dbReference>
<comment type="similarity">
    <text evidence="1">Belongs to the DprA/Smf family.</text>
</comment>
<dbReference type="Gene3D" id="1.10.10.10">
    <property type="entry name" value="Winged helix-like DNA-binding domain superfamily/Winged helix DNA-binding domain"/>
    <property type="match status" value="1"/>
</dbReference>
<dbReference type="PANTHER" id="PTHR43022:SF1">
    <property type="entry name" value="PROTEIN SMF"/>
    <property type="match status" value="1"/>
</dbReference>
<gene>
    <name evidence="4" type="ORF">IMCC3135_06770</name>
</gene>
<dbReference type="InterPro" id="IPR041614">
    <property type="entry name" value="DprA_WH"/>
</dbReference>
<dbReference type="GO" id="GO:0009294">
    <property type="term" value="P:DNA-mediated transformation"/>
    <property type="evidence" value="ECO:0007669"/>
    <property type="project" value="InterPro"/>
</dbReference>
<dbReference type="SUPFAM" id="SSF102405">
    <property type="entry name" value="MCP/YpsA-like"/>
    <property type="match status" value="1"/>
</dbReference>
<dbReference type="RefSeq" id="WP_088916899.1">
    <property type="nucleotide sequence ID" value="NZ_CP018632.1"/>
</dbReference>
<dbReference type="InterPro" id="IPR057666">
    <property type="entry name" value="DrpA_SLOG"/>
</dbReference>
<feature type="domain" description="Smf/DprA SLOG" evidence="2">
    <location>
        <begin position="98"/>
        <end position="310"/>
    </location>
</feature>
<evidence type="ECO:0000259" key="3">
    <source>
        <dbReference type="Pfam" id="PF17782"/>
    </source>
</evidence>
<keyword evidence="5" id="KW-1185">Reference proteome</keyword>
<dbReference type="AlphaFoldDB" id="A0A2Z2NNE9"/>
<dbReference type="Proteomes" id="UP000250079">
    <property type="component" value="Chromosome"/>
</dbReference>
<reference evidence="4 5" key="1">
    <citation type="submission" date="2016-12" db="EMBL/GenBank/DDBJ databases">
        <authorList>
            <person name="Song W.-J."/>
            <person name="Kurnit D.M."/>
        </authorList>
    </citation>
    <scope>NUCLEOTIDE SEQUENCE [LARGE SCALE GENOMIC DNA]</scope>
    <source>
        <strain evidence="4 5">IMCC3135</strain>
    </source>
</reference>
<proteinExistence type="inferred from homology"/>
<evidence type="ECO:0000259" key="2">
    <source>
        <dbReference type="Pfam" id="PF02481"/>
    </source>
</evidence>
<evidence type="ECO:0000256" key="1">
    <source>
        <dbReference type="ARBA" id="ARBA00006525"/>
    </source>
</evidence>
<dbReference type="InterPro" id="IPR036388">
    <property type="entry name" value="WH-like_DNA-bd_sf"/>
</dbReference>
<sequence>MEDGLSIQKQTPTSAWLTFSLAFADSTRLCRLLRQSCPDPGAIGDLIQRYLTRQDEVLAQHLRQINVPVSLQELFSEATIRRCEQALTWQAQRPDHHLLGMDHQAYPALLQDTDDAPPLLYARGSLQALDYPLIAVVGSRKASHSALSHTRTLCTELAEKGLGIVSGLAIGVDAAAHQGALAANGPHRGPTLAIAATPPERVYPKRHHELAEQIIEAEGLIITEYPHGSVTRPWHFPQRNRIISGLSLGVLVAEAGLPSGTLTTATHAMNQGREVMAVPGSIHNLQARGCHALIKQGAALVENYDDIIDILGEPLQRALAALHTHHPLTSSVTSQSIDAPQQHELALSREQPDSESQALLSTLASQSATIDELMTHSHLSVSQLAALLGLLEAKGLIRTSAGGRYALCQP</sequence>
<feature type="domain" description="DprA winged helix" evidence="3">
    <location>
        <begin position="348"/>
        <end position="403"/>
    </location>
</feature>
<evidence type="ECO:0000313" key="4">
    <source>
        <dbReference type="EMBL" id="ASJ71461.1"/>
    </source>
</evidence>
<name>A0A2Z2NNE9_9GAMM</name>
<dbReference type="Pfam" id="PF02481">
    <property type="entry name" value="DNA_processg_A"/>
    <property type="match status" value="1"/>
</dbReference>
<organism evidence="4 5">
    <name type="scientific">Granulosicoccus antarcticus IMCC3135</name>
    <dbReference type="NCBI Taxonomy" id="1192854"/>
    <lineage>
        <taxon>Bacteria</taxon>
        <taxon>Pseudomonadati</taxon>
        <taxon>Pseudomonadota</taxon>
        <taxon>Gammaproteobacteria</taxon>
        <taxon>Chromatiales</taxon>
        <taxon>Granulosicoccaceae</taxon>
        <taxon>Granulosicoccus</taxon>
    </lineage>
</organism>
<dbReference type="InterPro" id="IPR003488">
    <property type="entry name" value="DprA"/>
</dbReference>
<dbReference type="NCBIfam" id="TIGR00732">
    <property type="entry name" value="dprA"/>
    <property type="match status" value="1"/>
</dbReference>
<accession>A0A2Z2NNE9</accession>
<evidence type="ECO:0000313" key="5">
    <source>
        <dbReference type="Proteomes" id="UP000250079"/>
    </source>
</evidence>
<dbReference type="Gene3D" id="3.40.50.450">
    <property type="match status" value="1"/>
</dbReference>
<dbReference type="Pfam" id="PF17782">
    <property type="entry name" value="WHD_DprA"/>
    <property type="match status" value="1"/>
</dbReference>
<dbReference type="OrthoDB" id="9785707at2"/>
<protein>
    <submittedName>
        <fullName evidence="4">Uncharacterized protein</fullName>
    </submittedName>
</protein>
<dbReference type="KEGG" id="gai:IMCC3135_06770"/>